<evidence type="ECO:0008006" key="4">
    <source>
        <dbReference type="Google" id="ProtNLM"/>
    </source>
</evidence>
<dbReference type="OrthoDB" id="9984024at2759"/>
<proteinExistence type="predicted"/>
<dbReference type="InterPro" id="IPR008928">
    <property type="entry name" value="6-hairpin_glycosidase_sf"/>
</dbReference>
<dbReference type="eggNOG" id="ENOG502S9QC">
    <property type="taxonomic scope" value="Eukaryota"/>
</dbReference>
<dbReference type="AlphaFoldDB" id="U1FVT9"/>
<name>U1FVT9_ENDPU</name>
<sequence>MYAMFLCALLLAIPHGTLGQADYLANAETAAAPLLFKLYNMSSGLWDTTGWWQSSNTMTTLGDLAAIDPNAEDSVSAIFANTHVQAPNTHRDFLNDFYDDEGWWALGWINAHDITQEPEYLQTAVDIFEDMTGGWGTPCGGIWWDKAHTQVVAIANELFFSVAASLANRKPDERDYYLDWAQRSRDWFEKSGLVNAQGVVNDDLALATCKNPGDTVWSYNQGVILGAYVELAKADANEAHLTAASSIATATIANLTDANQILHDVCEPNCDVTAAQFKGVFMRNLRILHNAAPRAEFATFINKNADSIWANNRITSGSDTLLGHVWSGPFIPPANATTQSSALDALVAAASIAQ</sequence>
<evidence type="ECO:0000313" key="3">
    <source>
        <dbReference type="Proteomes" id="UP000019373"/>
    </source>
</evidence>
<dbReference type="GO" id="GO:0005975">
    <property type="term" value="P:carbohydrate metabolic process"/>
    <property type="evidence" value="ECO:0007669"/>
    <property type="project" value="InterPro"/>
</dbReference>
<dbReference type="RefSeq" id="XP_007805411.1">
    <property type="nucleotide sequence ID" value="XM_007807220.1"/>
</dbReference>
<feature type="chain" id="PRO_5004609936" description="Glycosyl hydrolase" evidence="1">
    <location>
        <begin position="20"/>
        <end position="354"/>
    </location>
</feature>
<dbReference type="GeneID" id="19243037"/>
<dbReference type="EMBL" id="KE721482">
    <property type="protein sequence ID" value="ERF68952.1"/>
    <property type="molecule type" value="Genomic_DNA"/>
</dbReference>
<dbReference type="InterPro" id="IPR005198">
    <property type="entry name" value="Glyco_hydro_76"/>
</dbReference>
<dbReference type="Gene3D" id="1.50.10.20">
    <property type="match status" value="1"/>
</dbReference>
<dbReference type="OMA" id="KNAISIW"/>
<evidence type="ECO:0000313" key="2">
    <source>
        <dbReference type="EMBL" id="ERF68952.1"/>
    </source>
</evidence>
<dbReference type="PANTHER" id="PTHR47791">
    <property type="entry name" value="MEIOTICALLY UP-REGULATED GENE 191 PROTEIN"/>
    <property type="match status" value="1"/>
</dbReference>
<dbReference type="Pfam" id="PF03663">
    <property type="entry name" value="Glyco_hydro_76"/>
    <property type="match status" value="1"/>
</dbReference>
<organism evidence="2 3">
    <name type="scientific">Endocarpon pusillum (strain Z07020 / HMAS-L-300199)</name>
    <name type="common">Lichen-forming fungus</name>
    <dbReference type="NCBI Taxonomy" id="1263415"/>
    <lineage>
        <taxon>Eukaryota</taxon>
        <taxon>Fungi</taxon>
        <taxon>Dikarya</taxon>
        <taxon>Ascomycota</taxon>
        <taxon>Pezizomycotina</taxon>
        <taxon>Eurotiomycetes</taxon>
        <taxon>Chaetothyriomycetidae</taxon>
        <taxon>Verrucariales</taxon>
        <taxon>Verrucariaceae</taxon>
        <taxon>Endocarpon</taxon>
    </lineage>
</organism>
<dbReference type="InterPro" id="IPR053169">
    <property type="entry name" value="MUG_Protein"/>
</dbReference>
<dbReference type="HOGENOM" id="CLU_028686_0_0_1"/>
<dbReference type="PANTHER" id="PTHR47791:SF1">
    <property type="entry name" value="ENDO MANNANASE, GH76 FAMILY (EUROFUNG)"/>
    <property type="match status" value="1"/>
</dbReference>
<dbReference type="SUPFAM" id="SSF48208">
    <property type="entry name" value="Six-hairpin glycosidases"/>
    <property type="match status" value="1"/>
</dbReference>
<keyword evidence="3" id="KW-1185">Reference proteome</keyword>
<feature type="signal peptide" evidence="1">
    <location>
        <begin position="1"/>
        <end position="19"/>
    </location>
</feature>
<dbReference type="Proteomes" id="UP000019373">
    <property type="component" value="Unassembled WGS sequence"/>
</dbReference>
<reference evidence="3" key="1">
    <citation type="journal article" date="2014" name="BMC Genomics">
        <title>Genome characteristics reveal the impact of lichenization on lichen-forming fungus Endocarpon pusillum Hedwig (Verrucariales, Ascomycota).</title>
        <authorList>
            <person name="Wang Y.-Y."/>
            <person name="Liu B."/>
            <person name="Zhang X.-Y."/>
            <person name="Zhou Q.-M."/>
            <person name="Zhang T."/>
            <person name="Li H."/>
            <person name="Yu Y.-F."/>
            <person name="Zhang X.-L."/>
            <person name="Hao X.-Y."/>
            <person name="Wang M."/>
            <person name="Wang L."/>
            <person name="Wei J.-C."/>
        </authorList>
    </citation>
    <scope>NUCLEOTIDE SEQUENCE [LARGE SCALE GENOMIC DNA]</scope>
    <source>
        <strain evidence="3">Z07020 / HMAS-L-300199</strain>
    </source>
</reference>
<protein>
    <recommendedName>
        <fullName evidence="4">Glycosyl hydrolase</fullName>
    </recommendedName>
</protein>
<accession>U1FVT9</accession>
<gene>
    <name evidence="2" type="ORF">EPUS_08186</name>
</gene>
<evidence type="ECO:0000256" key="1">
    <source>
        <dbReference type="SAM" id="SignalP"/>
    </source>
</evidence>
<keyword evidence="1" id="KW-0732">Signal</keyword>